<dbReference type="Proteomes" id="UP000198982">
    <property type="component" value="Unassembled WGS sequence"/>
</dbReference>
<name>A0A1H4ZGV8_9PSED</name>
<sequence length="264" mass="28665">MSSFETAASKFFGKVEAEPSSNLERMMLNSPGLCLIASDDALLRRRLLACMASVEIRRQADSSANSAKSISILANGDAQDMALALMSLDSLFDANEVDLSSHVLFRTAPQSFERLGALGIVCSAERVDGTDEAQSGFPPLHFDHKVFTFTALVHSIKQAPEGSVFFLENVHALAPLPDCTLTASLRELRNLAYSHNCYFYAGCATAGTFPSSAIAEGKFHSLHPDVSGSETFSDCLINMRVDADDDVVFGYAESRWFAWSEVTL</sequence>
<accession>A0A1H4ZGV8</accession>
<reference evidence="2" key="1">
    <citation type="submission" date="2016-10" db="EMBL/GenBank/DDBJ databases">
        <authorList>
            <person name="Varghese N."/>
            <person name="Submissions S."/>
        </authorList>
    </citation>
    <scope>NUCLEOTIDE SEQUENCE [LARGE SCALE GENOMIC DNA]</scope>
    <source>
        <strain evidence="2">DSM 9751</strain>
    </source>
</reference>
<organism evidence="1 2">
    <name type="scientific">Pseudomonas saponiphila</name>
    <dbReference type="NCBI Taxonomy" id="556534"/>
    <lineage>
        <taxon>Bacteria</taxon>
        <taxon>Pseudomonadati</taxon>
        <taxon>Pseudomonadota</taxon>
        <taxon>Gammaproteobacteria</taxon>
        <taxon>Pseudomonadales</taxon>
        <taxon>Pseudomonadaceae</taxon>
        <taxon>Pseudomonas</taxon>
    </lineage>
</organism>
<evidence type="ECO:0000313" key="1">
    <source>
        <dbReference type="EMBL" id="SED28610.1"/>
    </source>
</evidence>
<protein>
    <submittedName>
        <fullName evidence="1">Uncharacterized protein</fullName>
    </submittedName>
</protein>
<dbReference type="EMBL" id="FNTJ01000003">
    <property type="protein sequence ID" value="SED28610.1"/>
    <property type="molecule type" value="Genomic_DNA"/>
</dbReference>
<proteinExistence type="predicted"/>
<dbReference type="RefSeq" id="WP_143038342.1">
    <property type="nucleotide sequence ID" value="NZ_FNTJ01000003.1"/>
</dbReference>
<evidence type="ECO:0000313" key="2">
    <source>
        <dbReference type="Proteomes" id="UP000198982"/>
    </source>
</evidence>
<dbReference type="AlphaFoldDB" id="A0A1H4ZGV8"/>
<gene>
    <name evidence="1" type="ORF">SAMN05216178_6619</name>
</gene>
<keyword evidence="2" id="KW-1185">Reference proteome</keyword>